<gene>
    <name evidence="19" type="ORF">PCOR1329_LOCUS1190</name>
</gene>
<name>A0ABN9PE38_9DINO</name>
<dbReference type="PANTHER" id="PTHR48178:SF1">
    <property type="entry name" value="PEROXISOME BIOGENESIS FACTOR 2"/>
    <property type="match status" value="1"/>
</dbReference>
<evidence type="ECO:0000256" key="17">
    <source>
        <dbReference type="ARBA" id="ARBA00034523"/>
    </source>
</evidence>
<evidence type="ECO:0000256" key="6">
    <source>
        <dbReference type="ARBA" id="ARBA00022692"/>
    </source>
</evidence>
<evidence type="ECO:0000256" key="4">
    <source>
        <dbReference type="ARBA" id="ARBA00022448"/>
    </source>
</evidence>
<dbReference type="Pfam" id="PF04757">
    <property type="entry name" value="Pex2_Pex12"/>
    <property type="match status" value="1"/>
</dbReference>
<keyword evidence="13" id="KW-0472">Membrane</keyword>
<keyword evidence="8" id="KW-0863">Zinc-finger</keyword>
<dbReference type="PANTHER" id="PTHR48178">
    <property type="entry name" value="PEROXISOME BIOGENESIS FACTOR 2"/>
    <property type="match status" value="1"/>
</dbReference>
<evidence type="ECO:0000259" key="18">
    <source>
        <dbReference type="Pfam" id="PF04757"/>
    </source>
</evidence>
<keyword evidence="6" id="KW-0812">Transmembrane</keyword>
<keyword evidence="12" id="KW-1133">Transmembrane helix</keyword>
<keyword evidence="14" id="KW-0576">Peroxisome</keyword>
<evidence type="ECO:0000313" key="19">
    <source>
        <dbReference type="EMBL" id="CAK0789692.1"/>
    </source>
</evidence>
<feature type="non-terminal residue" evidence="19">
    <location>
        <position position="1"/>
    </location>
</feature>
<keyword evidence="10" id="KW-0862">Zinc</keyword>
<reference evidence="19" key="1">
    <citation type="submission" date="2023-10" db="EMBL/GenBank/DDBJ databases">
        <authorList>
            <person name="Chen Y."/>
            <person name="Shah S."/>
            <person name="Dougan E. K."/>
            <person name="Thang M."/>
            <person name="Chan C."/>
        </authorList>
    </citation>
    <scope>NUCLEOTIDE SEQUENCE [LARGE SCALE GENOMIC DNA]</scope>
</reference>
<evidence type="ECO:0000256" key="11">
    <source>
        <dbReference type="ARBA" id="ARBA00022927"/>
    </source>
</evidence>
<keyword evidence="5" id="KW-0808">Transferase</keyword>
<comment type="catalytic activity">
    <reaction evidence="16">
        <text>[E2 ubiquitin-conjugating enzyme]-S-ubiquitinyl-L-cysteine + [acceptor protein]-L-cysteine = [E2 ubiquitin-conjugating enzyme]-L-cysteine + [acceptor protein]-S-ubiquitinyl-L-cysteine.</text>
        <dbReference type="EC" id="2.3.2.36"/>
    </reaction>
</comment>
<evidence type="ECO:0000256" key="5">
    <source>
        <dbReference type="ARBA" id="ARBA00022679"/>
    </source>
</evidence>
<keyword evidence="20" id="KW-1185">Reference proteome</keyword>
<evidence type="ECO:0000256" key="13">
    <source>
        <dbReference type="ARBA" id="ARBA00023136"/>
    </source>
</evidence>
<keyword evidence="11" id="KW-0653">Protein transport</keyword>
<evidence type="ECO:0000256" key="16">
    <source>
        <dbReference type="ARBA" id="ARBA00034438"/>
    </source>
</evidence>
<dbReference type="EC" id="2.3.2.36" evidence="17"/>
<dbReference type="InterPro" id="IPR025654">
    <property type="entry name" value="PEX2/10"/>
</dbReference>
<proteinExistence type="inferred from homology"/>
<keyword evidence="7" id="KW-0479">Metal-binding</keyword>
<evidence type="ECO:0000256" key="9">
    <source>
        <dbReference type="ARBA" id="ARBA00022786"/>
    </source>
</evidence>
<keyword evidence="9" id="KW-0833">Ubl conjugation pathway</keyword>
<comment type="similarity">
    <text evidence="3">Belongs to the pex2/pex10/pex12 family.</text>
</comment>
<sequence>PGSGGSGVERRGVDRCCARELAREREREAIYTVAAALNFAVFLRHGVFCALSDRLLGIRMVHIDPTARRQVAFEQMNRVMMWNGMRELLMTAVPLVDLSRVRRRLTRALFPEA</sequence>
<evidence type="ECO:0000313" key="20">
    <source>
        <dbReference type="Proteomes" id="UP001189429"/>
    </source>
</evidence>
<dbReference type="EMBL" id="CAUYUJ010000283">
    <property type="protein sequence ID" value="CAK0789692.1"/>
    <property type="molecule type" value="Genomic_DNA"/>
</dbReference>
<evidence type="ECO:0000256" key="2">
    <source>
        <dbReference type="ARBA" id="ARBA00004906"/>
    </source>
</evidence>
<evidence type="ECO:0000256" key="1">
    <source>
        <dbReference type="ARBA" id="ARBA00004585"/>
    </source>
</evidence>
<protein>
    <recommendedName>
        <fullName evidence="17">RING-type E3 ubiquitin transferase (cysteine targeting)</fullName>
        <ecNumber evidence="17">2.3.2.36</ecNumber>
    </recommendedName>
    <alternativeName>
        <fullName evidence="15">Peroxin-2</fullName>
    </alternativeName>
</protein>
<evidence type="ECO:0000256" key="7">
    <source>
        <dbReference type="ARBA" id="ARBA00022723"/>
    </source>
</evidence>
<evidence type="ECO:0000256" key="10">
    <source>
        <dbReference type="ARBA" id="ARBA00022833"/>
    </source>
</evidence>
<dbReference type="InterPro" id="IPR006845">
    <property type="entry name" value="Pex_N"/>
</dbReference>
<evidence type="ECO:0000256" key="3">
    <source>
        <dbReference type="ARBA" id="ARBA00008704"/>
    </source>
</evidence>
<evidence type="ECO:0000256" key="14">
    <source>
        <dbReference type="ARBA" id="ARBA00023140"/>
    </source>
</evidence>
<keyword evidence="4" id="KW-0813">Transport</keyword>
<comment type="subcellular location">
    <subcellularLocation>
        <location evidence="1">Peroxisome membrane</location>
        <topology evidence="1">Multi-pass membrane protein</topology>
    </subcellularLocation>
</comment>
<evidence type="ECO:0000256" key="8">
    <source>
        <dbReference type="ARBA" id="ARBA00022771"/>
    </source>
</evidence>
<accession>A0ABN9PE38</accession>
<organism evidence="19 20">
    <name type="scientific">Prorocentrum cordatum</name>
    <dbReference type="NCBI Taxonomy" id="2364126"/>
    <lineage>
        <taxon>Eukaryota</taxon>
        <taxon>Sar</taxon>
        <taxon>Alveolata</taxon>
        <taxon>Dinophyceae</taxon>
        <taxon>Prorocentrales</taxon>
        <taxon>Prorocentraceae</taxon>
        <taxon>Prorocentrum</taxon>
    </lineage>
</organism>
<comment type="caution">
    <text evidence="19">The sequence shown here is derived from an EMBL/GenBank/DDBJ whole genome shotgun (WGS) entry which is preliminary data.</text>
</comment>
<feature type="domain" description="Pex N-terminal" evidence="18">
    <location>
        <begin position="28"/>
        <end position="105"/>
    </location>
</feature>
<evidence type="ECO:0000256" key="15">
    <source>
        <dbReference type="ARBA" id="ARBA00032511"/>
    </source>
</evidence>
<comment type="pathway">
    <text evidence="2">Protein modification; protein ubiquitination.</text>
</comment>
<dbReference type="Proteomes" id="UP001189429">
    <property type="component" value="Unassembled WGS sequence"/>
</dbReference>
<evidence type="ECO:0000256" key="12">
    <source>
        <dbReference type="ARBA" id="ARBA00022989"/>
    </source>
</evidence>
<feature type="non-terminal residue" evidence="19">
    <location>
        <position position="113"/>
    </location>
</feature>